<sequence>MSGGGDVCSGTVAVCGLQYTTSPSLPSAVKAARDIMLTSSSTFPSIPGVRGSSTTGATSHSTASTRMDPFPQSTLQLYHSYYGSLRGTEPAMLATNGGGSSAEWAGSLTLPDDLSGIGPSARRLLQLDAAHQHQQRAKKGESKKTPGAPAVLPVASRSLPTQLGRSRAVATDSATAAAFSSMTPLPVSAQKCMSGTQNAVHASTATSHHWEHTIAARPLMLSSNITNRVHGGGGGGTSTIPAAAAPPPLVTQLQCYIKREIVLNSGGAAIPSAMNQLSPYREAFRALSSAFPAYASLLDDIQCAYDNAIQAQAELLTDAYSAAAERHVERMTYQEKAAALHQQVSTLQAELGEMAKTLESRAQVEGEQQQVTMQKSRTSRTTDALELRRELEAANERVTQLTHSSQIDLEKILVLIGAVRECDRRLKDYERLVTSVMGQVSELDEFKRIAGEAQTELQQFRNKYSDYVPATDFCLTREYLTAELKAAQLTTRRWRRTAAVRGTQLEVMQGRLSTLEEDRESLVKALAVATAMPSGGEAHASSTETVLTPRPSWKRLYEQYPELAGYAADVGHLTTELDRDDDDDVDGVANEDRSAARRTSATSIFALDLPTVKGPKETGLQVEYLVQRIVTLEGLLRTQRQEQPLRHPSRAEVVEDGHASMDTARANSEKASQEVSLATKDKAMDPSAMLQHRNSRRHHSVGDPFHNTASAAIDGAAVPRLAPPLELPLLGHGYGTQIPLCWRASGVLPRRPVAPSTILSLVYHFFFDVLPTYLDQEDKVQQTLESDGTPVQGGTDDLALLLYELLHSEMQIHEDLQAYDSVAHLMMNLERDGEKREWFSDALHLFLWIANGVMPPRIGVDAAVVVAQVKRDIRALAKELQTSRLRRQALSECLQPVLELKTAAEIAELRAALGGEATFNANVLCSDTHLFMQVLLVQECRAGMDLYVSFLRALTVRANLMTRRDSRAATAGSVAAAPKGARGFKAPSMAQLAEGDRVLSLEDVSAAILEVEPRTPEVMLRELSLNAVGSALSAPTLGDTIASKTDVSEEPSVVVRLSDMERAIRVAPLIRHTVRSSKEDWVL</sequence>
<feature type="region of interest" description="Disordered" evidence="1">
    <location>
        <begin position="577"/>
        <end position="599"/>
    </location>
</feature>
<evidence type="ECO:0000256" key="1">
    <source>
        <dbReference type="SAM" id="MobiDB-lite"/>
    </source>
</evidence>
<protein>
    <recommendedName>
        <fullName evidence="4">Translin-associated factor X-interacting protein 1 N-terminal domain-containing protein</fullName>
    </recommendedName>
</protein>
<gene>
    <name evidence="2" type="ORF">Q4I30_006037</name>
</gene>
<accession>A0AAW3A6K8</accession>
<dbReference type="EMBL" id="JBAMZL010000032">
    <property type="protein sequence ID" value="KAL0499910.1"/>
    <property type="molecule type" value="Genomic_DNA"/>
</dbReference>
<organism evidence="2 3">
    <name type="scientific">Leishmania utingensis</name>
    <dbReference type="NCBI Taxonomy" id="653362"/>
    <lineage>
        <taxon>Eukaryota</taxon>
        <taxon>Discoba</taxon>
        <taxon>Euglenozoa</taxon>
        <taxon>Kinetoplastea</taxon>
        <taxon>Metakinetoplastina</taxon>
        <taxon>Trypanosomatida</taxon>
        <taxon>Trypanosomatidae</taxon>
        <taxon>Leishmaniinae</taxon>
        <taxon>Leishmania</taxon>
    </lineage>
</organism>
<reference evidence="2 3" key="1">
    <citation type="submission" date="2024-02" db="EMBL/GenBank/DDBJ databases">
        <title>FIRST GENOME SEQUENCES OF Leishmania (Viannia) shawi, Leishmania (Viannia) lindenbergi AND Leishmania (Viannia) utingensis.</title>
        <authorList>
            <person name="Resadore F."/>
            <person name="Custodio M.G.F."/>
            <person name="Boite M.C."/>
            <person name="Cupolillo E."/>
            <person name="Ferreira G.E.M."/>
        </authorList>
    </citation>
    <scope>NUCLEOTIDE SEQUENCE [LARGE SCALE GENOMIC DNA]</scope>
    <source>
        <strain evidence="2 3">ITUB/BR/1977/M4964</strain>
    </source>
</reference>
<feature type="region of interest" description="Disordered" evidence="1">
    <location>
        <begin position="44"/>
        <end position="68"/>
    </location>
</feature>
<feature type="compositionally biased region" description="Low complexity" evidence="1">
    <location>
        <begin position="51"/>
        <end position="65"/>
    </location>
</feature>
<dbReference type="Proteomes" id="UP001482455">
    <property type="component" value="Unassembled WGS sequence"/>
</dbReference>
<dbReference type="AlphaFoldDB" id="A0AAW3A6K8"/>
<feature type="region of interest" description="Disordered" evidence="1">
    <location>
        <begin position="129"/>
        <end position="151"/>
    </location>
</feature>
<comment type="caution">
    <text evidence="2">The sequence shown here is derived from an EMBL/GenBank/DDBJ whole genome shotgun (WGS) entry which is preliminary data.</text>
</comment>
<keyword evidence="3" id="KW-1185">Reference proteome</keyword>
<evidence type="ECO:0008006" key="4">
    <source>
        <dbReference type="Google" id="ProtNLM"/>
    </source>
</evidence>
<evidence type="ECO:0000313" key="2">
    <source>
        <dbReference type="EMBL" id="KAL0499910.1"/>
    </source>
</evidence>
<evidence type="ECO:0000313" key="3">
    <source>
        <dbReference type="Proteomes" id="UP001482455"/>
    </source>
</evidence>
<proteinExistence type="predicted"/>
<name>A0AAW3A6K8_9TRYP</name>